<dbReference type="Gene3D" id="2.60.40.10">
    <property type="entry name" value="Immunoglobulins"/>
    <property type="match status" value="4"/>
</dbReference>
<dbReference type="SUPFAM" id="SSF49265">
    <property type="entry name" value="Fibronectin type III"/>
    <property type="match status" value="3"/>
</dbReference>
<feature type="domain" description="Fibronectin type-III" evidence="2">
    <location>
        <begin position="1023"/>
        <end position="1114"/>
    </location>
</feature>
<evidence type="ECO:0000313" key="4">
    <source>
        <dbReference type="Proteomes" id="UP000637074"/>
    </source>
</evidence>
<dbReference type="InterPro" id="IPR013378">
    <property type="entry name" value="InlB-like_B-rpt"/>
</dbReference>
<dbReference type="Gene3D" id="2.60.40.4270">
    <property type="entry name" value="Listeria-Bacteroides repeat domain"/>
    <property type="match status" value="2"/>
</dbReference>
<evidence type="ECO:0000259" key="2">
    <source>
        <dbReference type="PROSITE" id="PS50853"/>
    </source>
</evidence>
<keyword evidence="4" id="KW-1185">Reference proteome</keyword>
<comment type="subcellular location">
    <subcellularLocation>
        <location evidence="1">Cell envelope</location>
    </subcellularLocation>
</comment>
<dbReference type="CDD" id="cd00063">
    <property type="entry name" value="FN3"/>
    <property type="match status" value="3"/>
</dbReference>
<dbReference type="PROSITE" id="PS50853">
    <property type="entry name" value="FN3"/>
    <property type="match status" value="3"/>
</dbReference>
<dbReference type="Proteomes" id="UP000637074">
    <property type="component" value="Unassembled WGS sequence"/>
</dbReference>
<organism evidence="3 4">
    <name type="scientific">Neobacillus kokaensis</name>
    <dbReference type="NCBI Taxonomy" id="2759023"/>
    <lineage>
        <taxon>Bacteria</taxon>
        <taxon>Bacillati</taxon>
        <taxon>Bacillota</taxon>
        <taxon>Bacilli</taxon>
        <taxon>Bacillales</taxon>
        <taxon>Bacillaceae</taxon>
        <taxon>Neobacillus</taxon>
    </lineage>
</organism>
<sequence>MKKLFTIISSLLLIILIGVISHTSKNVNAEVISEPASLTEVPDGYIGIYTMDDLDKVRQSLSGKYILMNDIDLSKSTDKGGLYDRNGAGWEPIGSKETPFTGIFDGNNYKIIGLKMAMKSESPIYAGLFGAASNSQLRNISIKDTIIYAENTSYDSSTSKVYAGGIVGYGYNVNISNVKSSGKIEASSLFTGYAGGIIGYADTKYNEVSTITNSYNAAEVRAKSSAGGIAGEMYRTTIENAINEGNIQAAEKSGGIVGYSRTESTISNSKNTGSITFTSSGGGIAGSVSSTLVSNTFNLGSINSSTTWASAGGIAGKVSSSIVSKSYNKGPVTSLADSSNAGGIAGYNSSSSSLVQVYNLGDIKGGISAGGIAGDSMALIRQAYNAGNVSSASFVGGIAGWSWGAITTDCFNTGNITAKYTAGGIVGIGRNSSTLQNCYNIGPRSNSTLSSKYGDITGEFEGSIKNVYYFNGTRVVENATNETNPGKSLEQMLSASTFTGFDFESTWRINKDHSFKFPELQALPFQGEEKTIRLELTTRPEKTTYLQGEDLELGNTAITAYTSFGNWSEIKVTKDMISNFNPNSPGYQTVTITYNGFRTYFSVNVLRAYDVIFKDYNGDILKTERVALGGTAAAPESPTRDGYIFQGWDKPLENIRSNTTITALYEMISYQISYMDGDQVLYTEQYSYGTELGLHYTPDKPGYTFAGWYKDKDFQERFAYYTPVYSPITLYAKFFENPGIPGNVTVTTQRYDQLKVAWTPVEGAVQYEVHRATSKNGPYNYIAGVNGSTTNYIFDELNTGTTYYFKVVATYQMDVQTIYGGFSPIISGKPELNRVSSVKASVTYDQVRLTWKQAAGANGYEIYRSSSANGTYRLIQTMTSDRTTSFTNSQLATGTAYYYKIRAYRLVNGKKVYGPFSSTVSGKPVLSKVTSIKASSAGFDKIRITWSKVNGAHGYVVYRSTSKNGSYTQLTTVTNASTLSFVHTKAATGTTYYYKVKAYRFVNGKKIYGPYSSISSGKAQLSAPTRLNAKKNSSTSSRVSWSPSAGASGYEIFRATSKNGKYIKITTINNGKTSSYTNQKLQKRKTYYYKMRSYRLVNGKKVYSSYTPVVTYKN</sequence>
<dbReference type="InterPro" id="IPR042229">
    <property type="entry name" value="Listeria/Bacterioides_rpt_sf"/>
</dbReference>
<reference evidence="3 4" key="1">
    <citation type="journal article" date="2022" name="Int. J. Syst. Evol. Microbiol.">
        <title>Neobacillus kokaensis sp. nov., isolated from soil.</title>
        <authorList>
            <person name="Yuki K."/>
            <person name="Matsubara H."/>
            <person name="Yamaguchi S."/>
        </authorList>
    </citation>
    <scope>NUCLEOTIDE SEQUENCE [LARGE SCALE GENOMIC DNA]</scope>
    <source>
        <strain evidence="3 4">LOB 377</strain>
    </source>
</reference>
<dbReference type="PANTHER" id="PTHR46957:SF3">
    <property type="entry name" value="CYTOKINE RECEPTOR"/>
    <property type="match status" value="1"/>
</dbReference>
<dbReference type="InterPro" id="IPR003961">
    <property type="entry name" value="FN3_dom"/>
</dbReference>
<dbReference type="Pfam" id="PF00041">
    <property type="entry name" value="fn3"/>
    <property type="match status" value="1"/>
</dbReference>
<dbReference type="Gene3D" id="2.60.40.3630">
    <property type="match status" value="1"/>
</dbReference>
<feature type="domain" description="Fibronectin type-III" evidence="2">
    <location>
        <begin position="740"/>
        <end position="833"/>
    </location>
</feature>
<dbReference type="Pfam" id="PF07523">
    <property type="entry name" value="Big_3"/>
    <property type="match status" value="1"/>
</dbReference>
<comment type="caution">
    <text evidence="3">The sequence shown here is derived from an EMBL/GenBank/DDBJ whole genome shotgun (WGS) entry which is preliminary data.</text>
</comment>
<dbReference type="EMBL" id="BNDS01000015">
    <property type="protein sequence ID" value="GHH99736.1"/>
    <property type="molecule type" value="Genomic_DNA"/>
</dbReference>
<dbReference type="InterPro" id="IPR050713">
    <property type="entry name" value="RTP_Phos/Ushers"/>
</dbReference>
<gene>
    <name evidence="3" type="ORF">AM1BK_32790</name>
</gene>
<dbReference type="InterPro" id="IPR013783">
    <property type="entry name" value="Ig-like_fold"/>
</dbReference>
<dbReference type="RefSeq" id="WP_191274630.1">
    <property type="nucleotide sequence ID" value="NZ_BNDS01000015.1"/>
</dbReference>
<evidence type="ECO:0000256" key="1">
    <source>
        <dbReference type="ARBA" id="ARBA00004196"/>
    </source>
</evidence>
<proteinExistence type="predicted"/>
<name>A0ABQ3N6Q1_9BACI</name>
<dbReference type="Pfam" id="PF09479">
    <property type="entry name" value="Flg_new"/>
    <property type="match status" value="2"/>
</dbReference>
<protein>
    <recommendedName>
        <fullName evidence="2">Fibronectin type-III domain-containing protein</fullName>
    </recommendedName>
</protein>
<accession>A0ABQ3N6Q1</accession>
<dbReference type="PANTHER" id="PTHR46957">
    <property type="entry name" value="CYTOKINE RECEPTOR"/>
    <property type="match status" value="1"/>
</dbReference>
<evidence type="ECO:0000313" key="3">
    <source>
        <dbReference type="EMBL" id="GHH99736.1"/>
    </source>
</evidence>
<dbReference type="Gene3D" id="2.160.20.110">
    <property type="match status" value="2"/>
</dbReference>
<dbReference type="SMART" id="SM00060">
    <property type="entry name" value="FN3"/>
    <property type="match status" value="4"/>
</dbReference>
<feature type="domain" description="Fibronectin type-III" evidence="2">
    <location>
        <begin position="928"/>
        <end position="1022"/>
    </location>
</feature>
<dbReference type="NCBIfam" id="TIGR02543">
    <property type="entry name" value="List_Bact_rpt"/>
    <property type="match status" value="1"/>
</dbReference>
<dbReference type="InterPro" id="IPR036116">
    <property type="entry name" value="FN3_sf"/>
</dbReference>
<dbReference type="InterPro" id="IPR022038">
    <property type="entry name" value="Ig-like_bact"/>
</dbReference>